<dbReference type="GO" id="GO:0046872">
    <property type="term" value="F:metal ion binding"/>
    <property type="evidence" value="ECO:0007669"/>
    <property type="project" value="UniProtKB-KW"/>
</dbReference>
<gene>
    <name evidence="10" type="primary">engB</name>
    <name evidence="13" type="ORF">FOKN1_0366</name>
</gene>
<keyword evidence="9 10" id="KW-0131">Cell cycle</keyword>
<dbReference type="OrthoDB" id="9804921at2"/>
<evidence type="ECO:0000313" key="14">
    <source>
        <dbReference type="Proteomes" id="UP000218765"/>
    </source>
</evidence>
<organism evidence="13 14">
    <name type="scientific">Thiohalobacter thiocyanaticus</name>
    <dbReference type="NCBI Taxonomy" id="585455"/>
    <lineage>
        <taxon>Bacteria</taxon>
        <taxon>Pseudomonadati</taxon>
        <taxon>Pseudomonadota</taxon>
        <taxon>Gammaproteobacteria</taxon>
        <taxon>Thiohalobacterales</taxon>
        <taxon>Thiohalobacteraceae</taxon>
        <taxon>Thiohalobacter</taxon>
    </lineage>
</organism>
<evidence type="ECO:0000256" key="5">
    <source>
        <dbReference type="ARBA" id="ARBA00022741"/>
    </source>
</evidence>
<reference evidence="13 14" key="1">
    <citation type="submission" date="2017-05" db="EMBL/GenBank/DDBJ databases">
        <title>Thiocyanate degradation by Thiohalobacter thiocyanaticus FOKN1.</title>
        <authorList>
            <person name="Oshiki M."/>
            <person name="Fukushima T."/>
            <person name="Kawano S."/>
            <person name="Nakagawa J."/>
        </authorList>
    </citation>
    <scope>NUCLEOTIDE SEQUENCE [LARGE SCALE GENOMIC DNA]</scope>
    <source>
        <strain evidence="13 14">FOKN1</strain>
    </source>
</reference>
<dbReference type="HAMAP" id="MF_00321">
    <property type="entry name" value="GTPase_EngB"/>
    <property type="match status" value="1"/>
</dbReference>
<feature type="region of interest" description="Disordered" evidence="11">
    <location>
        <begin position="1"/>
        <end position="25"/>
    </location>
</feature>
<dbReference type="Proteomes" id="UP000218765">
    <property type="component" value="Chromosome"/>
</dbReference>
<dbReference type="AlphaFoldDB" id="A0A1Z4VMC6"/>
<keyword evidence="3 10" id="KW-0132">Cell division</keyword>
<dbReference type="EMBL" id="AP018052">
    <property type="protein sequence ID" value="BAZ92770.1"/>
    <property type="molecule type" value="Genomic_DNA"/>
</dbReference>
<accession>A0A1Z4VMC6</accession>
<sequence length="198" mass="21853">MHNPYTQTRFQVSAAEPRQAPPDRGREVAFAGRSNAGKSSALNAITGQKALARTSKTPGRTQLLNFFQVNDAARLVDLPGYGYAKVGGATRARWQQSLAAYLEQRRSLAGLILLMDIRHPLTDYDHQLLEWARAAGLAVHVLLTKADKLKRGAAKTALLQVRRQLEAEGLPATVQLFSALKKEGLEEVWAVLDAWLER</sequence>
<dbReference type="GO" id="GO:0005525">
    <property type="term" value="F:GTP binding"/>
    <property type="evidence" value="ECO:0007669"/>
    <property type="project" value="UniProtKB-UniRule"/>
</dbReference>
<dbReference type="InterPro" id="IPR030393">
    <property type="entry name" value="G_ENGB_dom"/>
</dbReference>
<evidence type="ECO:0000256" key="11">
    <source>
        <dbReference type="SAM" id="MobiDB-lite"/>
    </source>
</evidence>
<name>A0A1Z4VMC6_9GAMM</name>
<dbReference type="Gene3D" id="3.40.50.300">
    <property type="entry name" value="P-loop containing nucleotide triphosphate hydrolases"/>
    <property type="match status" value="1"/>
</dbReference>
<keyword evidence="4" id="KW-0479">Metal-binding</keyword>
<dbReference type="Pfam" id="PF01926">
    <property type="entry name" value="MMR_HSR1"/>
    <property type="match status" value="1"/>
</dbReference>
<protein>
    <recommendedName>
        <fullName evidence="10">Probable GTP-binding protein EngB</fullName>
    </recommendedName>
</protein>
<dbReference type="PANTHER" id="PTHR11649:SF13">
    <property type="entry name" value="ENGB-TYPE G DOMAIN-CONTAINING PROTEIN"/>
    <property type="match status" value="1"/>
</dbReference>
<keyword evidence="8 10" id="KW-0717">Septation</keyword>
<evidence type="ECO:0000256" key="9">
    <source>
        <dbReference type="ARBA" id="ARBA00023306"/>
    </source>
</evidence>
<dbReference type="KEGG" id="ttc:FOKN1_0366"/>
<dbReference type="InterPro" id="IPR006073">
    <property type="entry name" value="GTP-bd"/>
</dbReference>
<comment type="function">
    <text evidence="10">Necessary for normal cell division and for the maintenance of normal septation.</text>
</comment>
<dbReference type="PANTHER" id="PTHR11649">
    <property type="entry name" value="MSS1/TRME-RELATED GTP-BINDING PROTEIN"/>
    <property type="match status" value="1"/>
</dbReference>
<keyword evidence="6" id="KW-0460">Magnesium</keyword>
<dbReference type="CDD" id="cd01876">
    <property type="entry name" value="YihA_EngB"/>
    <property type="match status" value="1"/>
</dbReference>
<comment type="cofactor">
    <cofactor evidence="1">
        <name>Mg(2+)</name>
        <dbReference type="ChEBI" id="CHEBI:18420"/>
    </cofactor>
</comment>
<evidence type="ECO:0000313" key="13">
    <source>
        <dbReference type="EMBL" id="BAZ92770.1"/>
    </source>
</evidence>
<dbReference type="RefSeq" id="WP_096364149.1">
    <property type="nucleotide sequence ID" value="NZ_AP018052.1"/>
</dbReference>
<dbReference type="FunFam" id="3.40.50.300:FF:000098">
    <property type="entry name" value="Probable GTP-binding protein EngB"/>
    <property type="match status" value="1"/>
</dbReference>
<dbReference type="GO" id="GO:0005829">
    <property type="term" value="C:cytosol"/>
    <property type="evidence" value="ECO:0007669"/>
    <property type="project" value="TreeGrafter"/>
</dbReference>
<evidence type="ECO:0000259" key="12">
    <source>
        <dbReference type="PROSITE" id="PS51706"/>
    </source>
</evidence>
<dbReference type="SUPFAM" id="SSF52540">
    <property type="entry name" value="P-loop containing nucleoside triphosphate hydrolases"/>
    <property type="match status" value="1"/>
</dbReference>
<feature type="compositionally biased region" description="Polar residues" evidence="11">
    <location>
        <begin position="1"/>
        <end position="11"/>
    </location>
</feature>
<dbReference type="PROSITE" id="PS51706">
    <property type="entry name" value="G_ENGB"/>
    <property type="match status" value="1"/>
</dbReference>
<keyword evidence="14" id="KW-1185">Reference proteome</keyword>
<dbReference type="InterPro" id="IPR027417">
    <property type="entry name" value="P-loop_NTPase"/>
</dbReference>
<feature type="domain" description="EngB-type G" evidence="12">
    <location>
        <begin position="24"/>
        <end position="198"/>
    </location>
</feature>
<dbReference type="InterPro" id="IPR019987">
    <property type="entry name" value="GTP-bd_ribosome_bio_YsxC"/>
</dbReference>
<keyword evidence="5 10" id="KW-0547">Nucleotide-binding</keyword>
<evidence type="ECO:0000256" key="7">
    <source>
        <dbReference type="ARBA" id="ARBA00023134"/>
    </source>
</evidence>
<evidence type="ECO:0000256" key="6">
    <source>
        <dbReference type="ARBA" id="ARBA00022842"/>
    </source>
</evidence>
<dbReference type="NCBIfam" id="TIGR03598">
    <property type="entry name" value="GTPase_YsxC"/>
    <property type="match status" value="1"/>
</dbReference>
<keyword evidence="7 10" id="KW-0342">GTP-binding</keyword>
<evidence type="ECO:0000256" key="2">
    <source>
        <dbReference type="ARBA" id="ARBA00009638"/>
    </source>
</evidence>
<dbReference type="GO" id="GO:0000917">
    <property type="term" value="P:division septum assembly"/>
    <property type="evidence" value="ECO:0007669"/>
    <property type="project" value="UniProtKB-KW"/>
</dbReference>
<proteinExistence type="inferred from homology"/>
<evidence type="ECO:0000256" key="10">
    <source>
        <dbReference type="HAMAP-Rule" id="MF_00321"/>
    </source>
</evidence>
<evidence type="ECO:0000256" key="1">
    <source>
        <dbReference type="ARBA" id="ARBA00001946"/>
    </source>
</evidence>
<evidence type="ECO:0000256" key="8">
    <source>
        <dbReference type="ARBA" id="ARBA00023210"/>
    </source>
</evidence>
<evidence type="ECO:0000256" key="3">
    <source>
        <dbReference type="ARBA" id="ARBA00022618"/>
    </source>
</evidence>
<comment type="similarity">
    <text evidence="2 10">Belongs to the TRAFAC class TrmE-Era-EngA-EngB-Septin-like GTPase superfamily. EngB GTPase family.</text>
</comment>
<evidence type="ECO:0000256" key="4">
    <source>
        <dbReference type="ARBA" id="ARBA00022723"/>
    </source>
</evidence>